<dbReference type="Proteomes" id="UP000740883">
    <property type="component" value="Unassembled WGS sequence"/>
</dbReference>
<name>A0A9P6L0K4_9MICR</name>
<evidence type="ECO:0000313" key="1">
    <source>
        <dbReference type="EMBL" id="KAF9764876.1"/>
    </source>
</evidence>
<keyword evidence="2" id="KW-1185">Reference proteome</keyword>
<proteinExistence type="predicted"/>
<gene>
    <name evidence="1" type="ORF">NGRA_0191</name>
</gene>
<dbReference type="EMBL" id="SBJO01000006">
    <property type="protein sequence ID" value="KAF9764876.1"/>
    <property type="molecule type" value="Genomic_DNA"/>
</dbReference>
<evidence type="ECO:0000313" key="2">
    <source>
        <dbReference type="Proteomes" id="UP000740883"/>
    </source>
</evidence>
<comment type="caution">
    <text evidence="1">The sequence shown here is derived from an EMBL/GenBank/DDBJ whole genome shotgun (WGS) entry which is preliminary data.</text>
</comment>
<organism evidence="1 2">
    <name type="scientific">Nosema granulosis</name>
    <dbReference type="NCBI Taxonomy" id="83296"/>
    <lineage>
        <taxon>Eukaryota</taxon>
        <taxon>Fungi</taxon>
        <taxon>Fungi incertae sedis</taxon>
        <taxon>Microsporidia</taxon>
        <taxon>Nosematidae</taxon>
        <taxon>Nosema</taxon>
    </lineage>
</organism>
<reference evidence="1 2" key="1">
    <citation type="journal article" date="2020" name="Genome Biol. Evol.">
        <title>Comparative genomics of strictly vertically transmitted, feminizing microsporidia endosymbionts of amphipod crustaceans.</title>
        <authorList>
            <person name="Cormier A."/>
            <person name="Chebbi M.A."/>
            <person name="Giraud I."/>
            <person name="Wattier R."/>
            <person name="Teixeira M."/>
            <person name="Gilbert C."/>
            <person name="Rigaud T."/>
            <person name="Cordaux R."/>
        </authorList>
    </citation>
    <scope>NUCLEOTIDE SEQUENCE [LARGE SCALE GENOMIC DNA]</scope>
    <source>
        <strain evidence="1 2">Ou3-Ou53</strain>
    </source>
</reference>
<sequence>MSSRENVKNKESVLSVVIEKESSPVLLSENKNRWRNLHVQPVNPEDSIKSKDDKRLITWEEFYREITNRPRIQKLQRIRKREFTDEDYLSLLDVQKKLVFSKNVELDKILKIILKMGNGCFQGKFSSESFFSHFQNKKITAQGQNYVHLQKLDLINELLSLLEEELTVSETVDLLFTNTLEDFPAKN</sequence>
<dbReference type="AlphaFoldDB" id="A0A9P6L0K4"/>
<protein>
    <submittedName>
        <fullName evidence="1">Uncharacterized protein</fullName>
    </submittedName>
</protein>
<accession>A0A9P6L0K4</accession>